<reference evidence="2" key="1">
    <citation type="journal article" date="2021" name="PeerJ">
        <title>Extensive microbial diversity within the chicken gut microbiome revealed by metagenomics and culture.</title>
        <authorList>
            <person name="Gilroy R."/>
            <person name="Ravi A."/>
            <person name="Getino M."/>
            <person name="Pursley I."/>
            <person name="Horton D.L."/>
            <person name="Alikhan N.F."/>
            <person name="Baker D."/>
            <person name="Gharbi K."/>
            <person name="Hall N."/>
            <person name="Watson M."/>
            <person name="Adriaenssens E.M."/>
            <person name="Foster-Nyarko E."/>
            <person name="Jarju S."/>
            <person name="Secka A."/>
            <person name="Antonio M."/>
            <person name="Oren A."/>
            <person name="Chaudhuri R.R."/>
            <person name="La Ragione R."/>
            <person name="Hildebrand F."/>
            <person name="Pallen M.J."/>
        </authorList>
    </citation>
    <scope>NUCLEOTIDE SEQUENCE</scope>
    <source>
        <strain evidence="2">Gambia2-208</strain>
    </source>
</reference>
<comment type="caution">
    <text evidence="2">The sequence shown here is derived from an EMBL/GenBank/DDBJ whole genome shotgun (WGS) entry which is preliminary data.</text>
</comment>
<sequence>MEDNLILEGLLSMVTELKEKQEAQPTPAGREETLGRLDAIGQALTELRRSPAIPEKDLRDVQEQLAGLRKAVNEQRQSSAEVKKYAAATFGCLKEMLETMKRCHDERNAGKEAAKPLPLYRRIYGKAASLMRPVTFLFSAVLVVCAASLCLNVRLTERMGQLQDNDIKYRYLLMRGEADGSTFERLEHKFRWQRDAHFIRSLTDSVLDFEQRCRIRAEALERARLLNEQAEQLKKEADRIGD</sequence>
<keyword evidence="1" id="KW-0812">Transmembrane</keyword>
<name>A0A9D1ZMU0_9BACE</name>
<keyword evidence="1" id="KW-0472">Membrane</keyword>
<keyword evidence="1" id="KW-1133">Transmembrane helix</keyword>
<organism evidence="2 3">
    <name type="scientific">Candidatus Bacteroides pullicola</name>
    <dbReference type="NCBI Taxonomy" id="2838475"/>
    <lineage>
        <taxon>Bacteria</taxon>
        <taxon>Pseudomonadati</taxon>
        <taxon>Bacteroidota</taxon>
        <taxon>Bacteroidia</taxon>
        <taxon>Bacteroidales</taxon>
        <taxon>Bacteroidaceae</taxon>
        <taxon>Bacteroides</taxon>
    </lineage>
</organism>
<accession>A0A9D1ZMU0</accession>
<proteinExistence type="predicted"/>
<feature type="transmembrane region" description="Helical" evidence="1">
    <location>
        <begin position="130"/>
        <end position="151"/>
    </location>
</feature>
<protein>
    <submittedName>
        <fullName evidence="2">Uncharacterized protein</fullName>
    </submittedName>
</protein>
<dbReference type="AlphaFoldDB" id="A0A9D1ZMU0"/>
<reference evidence="2" key="2">
    <citation type="submission" date="2021-04" db="EMBL/GenBank/DDBJ databases">
        <authorList>
            <person name="Gilroy R."/>
        </authorList>
    </citation>
    <scope>NUCLEOTIDE SEQUENCE</scope>
    <source>
        <strain evidence="2">Gambia2-208</strain>
    </source>
</reference>
<evidence type="ECO:0000313" key="3">
    <source>
        <dbReference type="Proteomes" id="UP000886851"/>
    </source>
</evidence>
<evidence type="ECO:0000256" key="1">
    <source>
        <dbReference type="SAM" id="Phobius"/>
    </source>
</evidence>
<dbReference type="EMBL" id="DXCV01000065">
    <property type="protein sequence ID" value="HIY89012.1"/>
    <property type="molecule type" value="Genomic_DNA"/>
</dbReference>
<dbReference type="Proteomes" id="UP000886851">
    <property type="component" value="Unassembled WGS sequence"/>
</dbReference>
<gene>
    <name evidence="2" type="ORF">H9824_09965</name>
</gene>
<evidence type="ECO:0000313" key="2">
    <source>
        <dbReference type="EMBL" id="HIY89012.1"/>
    </source>
</evidence>